<dbReference type="PANTHER" id="PTHR48108:SF34">
    <property type="entry name" value="CBS DOMAIN-CONTAINING PROTEIN YHCV"/>
    <property type="match status" value="1"/>
</dbReference>
<dbReference type="InterPro" id="IPR051462">
    <property type="entry name" value="CBS_domain-containing"/>
</dbReference>
<dbReference type="InterPro" id="IPR000644">
    <property type="entry name" value="CBS_dom"/>
</dbReference>
<dbReference type="PANTHER" id="PTHR48108">
    <property type="entry name" value="CBS DOMAIN-CONTAINING PROTEIN CBSX2, CHLOROPLASTIC"/>
    <property type="match status" value="1"/>
</dbReference>
<dbReference type="EMBL" id="UINC01218527">
    <property type="protein sequence ID" value="SVE45589.1"/>
    <property type="molecule type" value="Genomic_DNA"/>
</dbReference>
<reference evidence="3" key="1">
    <citation type="submission" date="2018-05" db="EMBL/GenBank/DDBJ databases">
        <authorList>
            <person name="Lanie J.A."/>
            <person name="Ng W.-L."/>
            <person name="Kazmierczak K.M."/>
            <person name="Andrzejewski T.M."/>
            <person name="Davidsen T.M."/>
            <person name="Wayne K.J."/>
            <person name="Tettelin H."/>
            <person name="Glass J.I."/>
            <person name="Rusch D."/>
            <person name="Podicherti R."/>
            <person name="Tsui H.-C.T."/>
            <person name="Winkler M.E."/>
        </authorList>
    </citation>
    <scope>NUCLEOTIDE SEQUENCE</scope>
</reference>
<organism evidence="3">
    <name type="scientific">marine metagenome</name>
    <dbReference type="NCBI Taxonomy" id="408172"/>
    <lineage>
        <taxon>unclassified sequences</taxon>
        <taxon>metagenomes</taxon>
        <taxon>ecological metagenomes</taxon>
    </lineage>
</organism>
<dbReference type="PROSITE" id="PS51371">
    <property type="entry name" value="CBS"/>
    <property type="match status" value="2"/>
</dbReference>
<dbReference type="SUPFAM" id="SSF54631">
    <property type="entry name" value="CBS-domain pair"/>
    <property type="match status" value="1"/>
</dbReference>
<sequence>MKDNWRSALVESQATIEIAAEVLTNSSMRIVLVVDKHDCLVGTVTDGDIRRALMGGISMKTAVDEIMQKSPITVNSGDDRKTVLQLMRQKDILQVPVLDTSQKVVGLEVMQDIVYGATRENPVLLMAGGFGKRLQPLTKELPKPL</sequence>
<dbReference type="Gene3D" id="3.10.580.10">
    <property type="entry name" value="CBS-domain"/>
    <property type="match status" value="1"/>
</dbReference>
<feature type="domain" description="CBS" evidence="2">
    <location>
        <begin position="67"/>
        <end position="123"/>
    </location>
</feature>
<evidence type="ECO:0000259" key="2">
    <source>
        <dbReference type="PROSITE" id="PS51371"/>
    </source>
</evidence>
<dbReference type="SMART" id="SM00116">
    <property type="entry name" value="CBS"/>
    <property type="match status" value="2"/>
</dbReference>
<accession>A0A383DMP3</accession>
<proteinExistence type="predicted"/>
<protein>
    <recommendedName>
        <fullName evidence="2">CBS domain-containing protein</fullName>
    </recommendedName>
</protein>
<dbReference type="CDD" id="cd04607">
    <property type="entry name" value="CBS_pair_NTP_transferase_assoc"/>
    <property type="match status" value="1"/>
</dbReference>
<evidence type="ECO:0000256" key="1">
    <source>
        <dbReference type="ARBA" id="ARBA00022737"/>
    </source>
</evidence>
<feature type="non-terminal residue" evidence="3">
    <location>
        <position position="145"/>
    </location>
</feature>
<dbReference type="InterPro" id="IPR029044">
    <property type="entry name" value="Nucleotide-diphossugar_trans"/>
</dbReference>
<evidence type="ECO:0000313" key="3">
    <source>
        <dbReference type="EMBL" id="SVE45589.1"/>
    </source>
</evidence>
<dbReference type="SUPFAM" id="SSF53448">
    <property type="entry name" value="Nucleotide-diphospho-sugar transferases"/>
    <property type="match status" value="1"/>
</dbReference>
<dbReference type="InterPro" id="IPR046342">
    <property type="entry name" value="CBS_dom_sf"/>
</dbReference>
<dbReference type="Pfam" id="PF00571">
    <property type="entry name" value="CBS"/>
    <property type="match status" value="2"/>
</dbReference>
<name>A0A383DMP3_9ZZZZ</name>
<keyword evidence="1" id="KW-0677">Repeat</keyword>
<feature type="domain" description="CBS" evidence="2">
    <location>
        <begin position="1"/>
        <end position="59"/>
    </location>
</feature>
<gene>
    <name evidence="3" type="ORF">METZ01_LOCUS498443</name>
</gene>
<dbReference type="AlphaFoldDB" id="A0A383DMP3"/>